<protein>
    <recommendedName>
        <fullName evidence="4">Retrovirus-related Pol polyprotein from transposon TNT 1-94</fullName>
    </recommendedName>
</protein>
<dbReference type="PANTHER" id="PTHR11439:SF495">
    <property type="entry name" value="REVERSE TRANSCRIPTASE, RNA-DEPENDENT DNA POLYMERASE-RELATED"/>
    <property type="match status" value="1"/>
</dbReference>
<dbReference type="CDD" id="cd09272">
    <property type="entry name" value="RNase_HI_RT_Ty1"/>
    <property type="match status" value="1"/>
</dbReference>
<feature type="compositionally biased region" description="Acidic residues" evidence="1">
    <location>
        <begin position="466"/>
        <end position="475"/>
    </location>
</feature>
<name>A0ABQ5E8T6_9ASTR</name>
<feature type="region of interest" description="Disordered" evidence="1">
    <location>
        <begin position="463"/>
        <end position="527"/>
    </location>
</feature>
<comment type="caution">
    <text evidence="2">The sequence shown here is derived from an EMBL/GenBank/DDBJ whole genome shotgun (WGS) entry which is preliminary data.</text>
</comment>
<accession>A0ABQ5E8T6</accession>
<reference evidence="2" key="2">
    <citation type="submission" date="2022-01" db="EMBL/GenBank/DDBJ databases">
        <authorList>
            <person name="Yamashiro T."/>
            <person name="Shiraishi A."/>
            <person name="Satake H."/>
            <person name="Nakayama K."/>
        </authorList>
    </citation>
    <scope>NUCLEOTIDE SEQUENCE</scope>
</reference>
<evidence type="ECO:0000313" key="3">
    <source>
        <dbReference type="Proteomes" id="UP001151760"/>
    </source>
</evidence>
<keyword evidence="3" id="KW-1185">Reference proteome</keyword>
<dbReference type="EMBL" id="BQNB010016055">
    <property type="protein sequence ID" value="GJT47293.1"/>
    <property type="molecule type" value="Genomic_DNA"/>
</dbReference>
<dbReference type="Proteomes" id="UP001151760">
    <property type="component" value="Unassembled WGS sequence"/>
</dbReference>
<evidence type="ECO:0000256" key="1">
    <source>
        <dbReference type="SAM" id="MobiDB-lite"/>
    </source>
</evidence>
<sequence>METCDPVGTPMEIKDKLDLHHNGTPVDAMKYHSMIGALMYLTSSRPNIVHATCLCARYQTKPTEKLLKEISDADYAGCKDTFKSTSGGAQLLGKKLVSWSSKKQDCTTLSTAEVEYVSLSACCAQVLWMRTQLTDYGFQFNKIPIYCDSKSAIAISCNLVQHSRTKHIVVRYHFIKEHVEKGMIELYFVKMDYQLANMFTQALPPERFNYLVRRLSMRSLSPQELERFGDQFLKLSSDSSLVSTVKDSTDTDVLVSVIPKTTVLPPIPEIVTETLVSTAVFSSQVIPIISFVQQTTTLIPTRLTDAPTVTTAILESNALTAVELRVAKLEKDVSKLKTVDHSSEALAVLQSYVPTVHLPELTKKPTLTTEQEYEKNPSDILKIKKEQAEKQQMPKFTVKSTDKAALEEYNLKSALYQSMHANKSFNRNPANHRLYHALMESLIEDKNIMDKGATNIVKYHKRKHDDDEDDDDEDPLAGPNQGKKTKRRRTKEFESTKKPSTTKETPKGKAPYKGSKTGKSALAKEPVEEPNAEVIMDDAGNDVVVLDQPEQPWFNQMVSDSKYPLTFNDLMETPIDFSKYACFNAFTDKLDWNNPEGDRYPFNLSKPLPLYGPPGHQTVVVDYFFNNDLEYLKTSDPDVTYTTSITKTKVARYEIKGIEDMVNKFSKHNVYSNKVILGVKSVSVKKLNGYDHLEEIVVKRSYQQLHKFKEGDFVDLHLNDIEDMLLLAVQHKLFHLDGSDIVNFIVALRMFTRSLILKRRVEDLQLGVETASCGTETLEPKDRIPRWTMFVFQRSEDVSMKALTSSSEKVKILKEQLGLDEAFNYKEEIDINSTLQRHQRVLKDSLGVKSQRATSDVFKLKTSSRKSKIT</sequence>
<dbReference type="Gene3D" id="3.40.50.720">
    <property type="entry name" value="NAD(P)-binding Rossmann-like Domain"/>
    <property type="match status" value="1"/>
</dbReference>
<dbReference type="PANTHER" id="PTHR11439">
    <property type="entry name" value="GAG-POL-RELATED RETROTRANSPOSON"/>
    <property type="match status" value="1"/>
</dbReference>
<proteinExistence type="predicted"/>
<evidence type="ECO:0008006" key="4">
    <source>
        <dbReference type="Google" id="ProtNLM"/>
    </source>
</evidence>
<evidence type="ECO:0000313" key="2">
    <source>
        <dbReference type="EMBL" id="GJT47293.1"/>
    </source>
</evidence>
<gene>
    <name evidence="2" type="ORF">Tco_0956008</name>
</gene>
<reference evidence="2" key="1">
    <citation type="journal article" date="2022" name="Int. J. Mol. Sci.">
        <title>Draft Genome of Tanacetum Coccineum: Genomic Comparison of Closely Related Tanacetum-Family Plants.</title>
        <authorList>
            <person name="Yamashiro T."/>
            <person name="Shiraishi A."/>
            <person name="Nakayama K."/>
            <person name="Satake H."/>
        </authorList>
    </citation>
    <scope>NUCLEOTIDE SEQUENCE</scope>
</reference>
<organism evidence="2 3">
    <name type="scientific">Tanacetum coccineum</name>
    <dbReference type="NCBI Taxonomy" id="301880"/>
    <lineage>
        <taxon>Eukaryota</taxon>
        <taxon>Viridiplantae</taxon>
        <taxon>Streptophyta</taxon>
        <taxon>Embryophyta</taxon>
        <taxon>Tracheophyta</taxon>
        <taxon>Spermatophyta</taxon>
        <taxon>Magnoliopsida</taxon>
        <taxon>eudicotyledons</taxon>
        <taxon>Gunneridae</taxon>
        <taxon>Pentapetalae</taxon>
        <taxon>asterids</taxon>
        <taxon>campanulids</taxon>
        <taxon>Asterales</taxon>
        <taxon>Asteraceae</taxon>
        <taxon>Asteroideae</taxon>
        <taxon>Anthemideae</taxon>
        <taxon>Anthemidinae</taxon>
        <taxon>Tanacetum</taxon>
    </lineage>
</organism>